<dbReference type="GO" id="GO:0016616">
    <property type="term" value="F:oxidoreductase activity, acting on the CH-OH group of donors, NAD or NADP as acceptor"/>
    <property type="evidence" value="ECO:0007669"/>
    <property type="project" value="InterPro"/>
</dbReference>
<dbReference type="GO" id="GO:0006631">
    <property type="term" value="P:fatty acid metabolic process"/>
    <property type="evidence" value="ECO:0007669"/>
    <property type="project" value="InterPro"/>
</dbReference>
<dbReference type="InterPro" id="IPR036291">
    <property type="entry name" value="NAD(P)-bd_dom_sf"/>
</dbReference>
<dbReference type="Proteomes" id="UP000326837">
    <property type="component" value="Chromosome"/>
</dbReference>
<evidence type="ECO:0000256" key="1">
    <source>
        <dbReference type="ARBA" id="ARBA00009463"/>
    </source>
</evidence>
<reference evidence="7" key="1">
    <citation type="submission" date="2019-10" db="EMBL/GenBank/DDBJ databases">
        <title>Lacipirellula parvula gen. nov., sp. nov., representing a lineage of planctomycetes widespread in freshwater anoxic habitats, and description of the family Lacipirellulaceae.</title>
        <authorList>
            <person name="Dedysh S.N."/>
            <person name="Kulichevskaya I.S."/>
            <person name="Beletsky A.V."/>
            <person name="Rakitin A.L."/>
            <person name="Mardanov A.V."/>
            <person name="Ivanova A.A."/>
            <person name="Saltykova V.X."/>
            <person name="Rijpstra W.I.C."/>
            <person name="Sinninghe Damste J.S."/>
            <person name="Ravin N.V."/>
        </authorList>
    </citation>
    <scope>NUCLEOTIDE SEQUENCE [LARGE SCALE GENOMIC DNA]</scope>
    <source>
        <strain evidence="7">PX69</strain>
    </source>
</reference>
<dbReference type="SUPFAM" id="SSF48179">
    <property type="entry name" value="6-phosphogluconate dehydrogenase C-terminal domain-like"/>
    <property type="match status" value="1"/>
</dbReference>
<feature type="site" description="Important for catalytic activity" evidence="3">
    <location>
        <position position="140"/>
    </location>
</feature>
<dbReference type="GO" id="GO:0070403">
    <property type="term" value="F:NAD+ binding"/>
    <property type="evidence" value="ECO:0007669"/>
    <property type="project" value="InterPro"/>
</dbReference>
<name>A0A5K7X8I3_9BACT</name>
<keyword evidence="2" id="KW-0560">Oxidoreductase</keyword>
<dbReference type="Gene3D" id="1.10.1040.10">
    <property type="entry name" value="N-(1-d-carboxylethyl)-l-norvaline Dehydrogenase, domain 2"/>
    <property type="match status" value="1"/>
</dbReference>
<evidence type="ECO:0008006" key="8">
    <source>
        <dbReference type="Google" id="ProtNLM"/>
    </source>
</evidence>
<evidence type="ECO:0000313" key="7">
    <source>
        <dbReference type="Proteomes" id="UP000326837"/>
    </source>
</evidence>
<organism evidence="6 7">
    <name type="scientific">Lacipirellula parvula</name>
    <dbReference type="NCBI Taxonomy" id="2650471"/>
    <lineage>
        <taxon>Bacteria</taxon>
        <taxon>Pseudomonadati</taxon>
        <taxon>Planctomycetota</taxon>
        <taxon>Planctomycetia</taxon>
        <taxon>Pirellulales</taxon>
        <taxon>Lacipirellulaceae</taxon>
        <taxon>Lacipirellula</taxon>
    </lineage>
</organism>
<evidence type="ECO:0000256" key="2">
    <source>
        <dbReference type="ARBA" id="ARBA00023002"/>
    </source>
</evidence>
<protein>
    <recommendedName>
        <fullName evidence="8">3-hydroxybutyryl-CoA dehydrogenase</fullName>
    </recommendedName>
</protein>
<evidence type="ECO:0000256" key="3">
    <source>
        <dbReference type="PIRSR" id="PIRSR000105-1"/>
    </source>
</evidence>
<feature type="domain" description="3-hydroxyacyl-CoA dehydrogenase NAD binding" evidence="5">
    <location>
        <begin position="6"/>
        <end position="180"/>
    </location>
</feature>
<dbReference type="RefSeq" id="WP_152098742.1">
    <property type="nucleotide sequence ID" value="NZ_AP021861.1"/>
</dbReference>
<dbReference type="InterPro" id="IPR006176">
    <property type="entry name" value="3-OHacyl-CoA_DH_NAD-bd"/>
</dbReference>
<dbReference type="AlphaFoldDB" id="A0A5K7X8I3"/>
<sequence>MRDEIVGVAGLGFLGRGIVACLAAFGHRVIAFDRSQELKTETEKYVDQAMRELILRAGFRASLTDEWRSRVTFASTVEELASATFVIESVTEDAAVKSEFFDGLEACIAADVPVATNTSSLPVSTVASQRKHPERFLGMHWAEPAYATRFIELIRSEQTSDEAFARAIALAESCGKEPSMILQDFPAFVANRLGYAMYREALSLLEQGVADAETIDRSFRNSVGLWASFAGPFRWIDLTGGPALYGRTMSNVLPTLDNSPTISPTMQSMMEAGLRGVADRRGFYEYTDDEVKMWEDRFRNSVWKVREWVEEMAKEGAACRRDDAR</sequence>
<dbReference type="SUPFAM" id="SSF51735">
    <property type="entry name" value="NAD(P)-binding Rossmann-fold domains"/>
    <property type="match status" value="1"/>
</dbReference>
<keyword evidence="7" id="KW-1185">Reference proteome</keyword>
<evidence type="ECO:0000259" key="4">
    <source>
        <dbReference type="Pfam" id="PF00725"/>
    </source>
</evidence>
<comment type="similarity">
    <text evidence="1">Belongs to the 3-hydroxyacyl-CoA dehydrogenase family.</text>
</comment>
<dbReference type="Pfam" id="PF00725">
    <property type="entry name" value="3HCDH"/>
    <property type="match status" value="1"/>
</dbReference>
<evidence type="ECO:0000259" key="5">
    <source>
        <dbReference type="Pfam" id="PF02737"/>
    </source>
</evidence>
<dbReference type="EMBL" id="AP021861">
    <property type="protein sequence ID" value="BBO32848.1"/>
    <property type="molecule type" value="Genomic_DNA"/>
</dbReference>
<dbReference type="KEGG" id="lpav:PLANPX_2460"/>
<dbReference type="PANTHER" id="PTHR48075">
    <property type="entry name" value="3-HYDROXYACYL-COA DEHYDROGENASE FAMILY PROTEIN"/>
    <property type="match status" value="1"/>
</dbReference>
<evidence type="ECO:0000313" key="6">
    <source>
        <dbReference type="EMBL" id="BBO32848.1"/>
    </source>
</evidence>
<dbReference type="PANTHER" id="PTHR48075:SF5">
    <property type="entry name" value="3-HYDROXYBUTYRYL-COA DEHYDROGENASE"/>
    <property type="match status" value="1"/>
</dbReference>
<dbReference type="PROSITE" id="PS00067">
    <property type="entry name" value="3HCDH"/>
    <property type="match status" value="1"/>
</dbReference>
<dbReference type="Gene3D" id="3.40.50.720">
    <property type="entry name" value="NAD(P)-binding Rossmann-like Domain"/>
    <property type="match status" value="1"/>
</dbReference>
<dbReference type="InterPro" id="IPR013328">
    <property type="entry name" value="6PGD_dom2"/>
</dbReference>
<accession>A0A5K7X8I3</accession>
<dbReference type="InterPro" id="IPR022694">
    <property type="entry name" value="3-OHacyl-CoA_DH"/>
</dbReference>
<dbReference type="InterPro" id="IPR006108">
    <property type="entry name" value="3HC_DH_C"/>
</dbReference>
<dbReference type="InterPro" id="IPR006180">
    <property type="entry name" value="3-OHacyl-CoA_DH_CS"/>
</dbReference>
<dbReference type="InterPro" id="IPR008927">
    <property type="entry name" value="6-PGluconate_DH-like_C_sf"/>
</dbReference>
<dbReference type="PIRSF" id="PIRSF000105">
    <property type="entry name" value="HCDH"/>
    <property type="match status" value="1"/>
</dbReference>
<feature type="domain" description="3-hydroxyacyl-CoA dehydrogenase C-terminal" evidence="4">
    <location>
        <begin position="188"/>
        <end position="286"/>
    </location>
</feature>
<gene>
    <name evidence="6" type="ORF">PLANPX_2460</name>
</gene>
<dbReference type="Pfam" id="PF02737">
    <property type="entry name" value="3HCDH_N"/>
    <property type="match status" value="1"/>
</dbReference>
<proteinExistence type="inferred from homology"/>